<name>A0A8J4CWX8_9CHLO</name>
<dbReference type="InterPro" id="IPR036249">
    <property type="entry name" value="Thioredoxin-like_sf"/>
</dbReference>
<comment type="caution">
    <text evidence="2">The sequence shown here is derived from an EMBL/GenBank/DDBJ whole genome shotgun (WGS) entry which is preliminary data.</text>
</comment>
<accession>A0A8J4CWX8</accession>
<dbReference type="CDD" id="cd02961">
    <property type="entry name" value="PDI_a_family"/>
    <property type="match status" value="1"/>
</dbReference>
<keyword evidence="3" id="KW-1185">Reference proteome</keyword>
<gene>
    <name evidence="2" type="ORF">Vretifemale_18183</name>
</gene>
<dbReference type="EMBL" id="BNCP01000057">
    <property type="protein sequence ID" value="GIL90541.1"/>
    <property type="molecule type" value="Genomic_DNA"/>
</dbReference>
<evidence type="ECO:0000313" key="3">
    <source>
        <dbReference type="Proteomes" id="UP000747110"/>
    </source>
</evidence>
<dbReference type="AlphaFoldDB" id="A0A8J4CWX8"/>
<dbReference type="Gene3D" id="3.40.30.10">
    <property type="entry name" value="Glutaredoxin"/>
    <property type="match status" value="1"/>
</dbReference>
<dbReference type="OrthoDB" id="74910at2759"/>
<evidence type="ECO:0000256" key="1">
    <source>
        <dbReference type="SAM" id="MobiDB-lite"/>
    </source>
</evidence>
<organism evidence="2 3">
    <name type="scientific">Volvox reticuliferus</name>
    <dbReference type="NCBI Taxonomy" id="1737510"/>
    <lineage>
        <taxon>Eukaryota</taxon>
        <taxon>Viridiplantae</taxon>
        <taxon>Chlorophyta</taxon>
        <taxon>core chlorophytes</taxon>
        <taxon>Chlorophyceae</taxon>
        <taxon>CS clade</taxon>
        <taxon>Chlamydomonadales</taxon>
        <taxon>Volvocaceae</taxon>
        <taxon>Volvox</taxon>
    </lineage>
</organism>
<feature type="region of interest" description="Disordered" evidence="1">
    <location>
        <begin position="78"/>
        <end position="104"/>
    </location>
</feature>
<feature type="region of interest" description="Disordered" evidence="1">
    <location>
        <begin position="25"/>
        <end position="53"/>
    </location>
</feature>
<evidence type="ECO:0008006" key="4">
    <source>
        <dbReference type="Google" id="ProtNLM"/>
    </source>
</evidence>
<dbReference type="SUPFAM" id="SSF52833">
    <property type="entry name" value="Thioredoxin-like"/>
    <property type="match status" value="1"/>
</dbReference>
<sequence length="104" mass="11789">MSRFRVTGFPTIFLLRDGNTYEYNGPRNVDSVSARGARGRMGINAPRKRGFEAHPVDRCPRRKRRIQRKGLRLTWMDTEYGSGGATEGHKHKADVGLVRETESA</sequence>
<feature type="compositionally biased region" description="Basic and acidic residues" evidence="1">
    <location>
        <begin position="93"/>
        <end position="104"/>
    </location>
</feature>
<reference evidence="2" key="1">
    <citation type="journal article" date="2021" name="Proc. Natl. Acad. Sci. U.S.A.">
        <title>Three genomes in the algal genus Volvox reveal the fate of a haploid sex-determining region after a transition to homothallism.</title>
        <authorList>
            <person name="Yamamoto K."/>
            <person name="Hamaji T."/>
            <person name="Kawai-Toyooka H."/>
            <person name="Matsuzaki R."/>
            <person name="Takahashi F."/>
            <person name="Nishimura Y."/>
            <person name="Kawachi M."/>
            <person name="Noguchi H."/>
            <person name="Minakuchi Y."/>
            <person name="Umen J.G."/>
            <person name="Toyoda A."/>
            <person name="Nozaki H."/>
        </authorList>
    </citation>
    <scope>NUCLEOTIDE SEQUENCE</scope>
    <source>
        <strain evidence="2">NIES-3786</strain>
    </source>
</reference>
<dbReference type="Proteomes" id="UP000747110">
    <property type="component" value="Unassembled WGS sequence"/>
</dbReference>
<protein>
    <recommendedName>
        <fullName evidence="4">Thioredoxin domain-containing protein</fullName>
    </recommendedName>
</protein>
<evidence type="ECO:0000313" key="2">
    <source>
        <dbReference type="EMBL" id="GIL90541.1"/>
    </source>
</evidence>
<proteinExistence type="predicted"/>